<sequence>MRASILARAPYPCPMPPTWFWMQVALVVCVLFSIAIAAVKLWA</sequence>
<evidence type="ECO:0000256" key="1">
    <source>
        <dbReference type="SAM" id="Phobius"/>
    </source>
</evidence>
<keyword evidence="3" id="KW-1185">Reference proteome</keyword>
<dbReference type="EMBL" id="AGUD01000332">
    <property type="protein sequence ID" value="EHN08759.1"/>
    <property type="molecule type" value="Genomic_DNA"/>
</dbReference>
<feature type="transmembrane region" description="Helical" evidence="1">
    <location>
        <begin position="20"/>
        <end position="42"/>
    </location>
</feature>
<evidence type="ECO:0000313" key="3">
    <source>
        <dbReference type="Proteomes" id="UP000005143"/>
    </source>
</evidence>
<comment type="caution">
    <text evidence="2">The sequence shown here is derived from an EMBL/GenBank/DDBJ whole genome shotgun (WGS) entry which is preliminary data.</text>
</comment>
<gene>
    <name evidence="2" type="ORF">PAI11_44190</name>
</gene>
<accession>H0EC32</accession>
<organism evidence="2 3">
    <name type="scientific">Patulibacter medicamentivorans</name>
    <dbReference type="NCBI Taxonomy" id="1097667"/>
    <lineage>
        <taxon>Bacteria</taxon>
        <taxon>Bacillati</taxon>
        <taxon>Actinomycetota</taxon>
        <taxon>Thermoleophilia</taxon>
        <taxon>Solirubrobacterales</taxon>
        <taxon>Patulibacteraceae</taxon>
        <taxon>Patulibacter</taxon>
    </lineage>
</organism>
<keyword evidence="1" id="KW-0472">Membrane</keyword>
<protein>
    <submittedName>
        <fullName evidence="2">Uncharacterized protein</fullName>
    </submittedName>
</protein>
<name>H0EC32_9ACTN</name>
<dbReference type="Proteomes" id="UP000005143">
    <property type="component" value="Unassembled WGS sequence"/>
</dbReference>
<proteinExistence type="predicted"/>
<keyword evidence="1" id="KW-1133">Transmembrane helix</keyword>
<dbReference type="AlphaFoldDB" id="H0EC32"/>
<evidence type="ECO:0000313" key="2">
    <source>
        <dbReference type="EMBL" id="EHN08759.1"/>
    </source>
</evidence>
<reference evidence="2 3" key="1">
    <citation type="journal article" date="2013" name="Biodegradation">
        <title>Quantitative proteomic analysis of ibuprofen-degrading Patulibacter sp. strain I11.</title>
        <authorList>
            <person name="Almeida B."/>
            <person name="Kjeldal H."/>
            <person name="Lolas I."/>
            <person name="Knudsen A.D."/>
            <person name="Carvalho G."/>
            <person name="Nielsen K.L."/>
            <person name="Barreto Crespo M.T."/>
            <person name="Stensballe A."/>
            <person name="Nielsen J.L."/>
        </authorList>
    </citation>
    <scope>NUCLEOTIDE SEQUENCE [LARGE SCALE GENOMIC DNA]</scope>
    <source>
        <strain evidence="2 3">I11</strain>
    </source>
</reference>
<keyword evidence="1" id="KW-0812">Transmembrane</keyword>